<dbReference type="EMBL" id="JPKZ01000272">
    <property type="protein sequence ID" value="KHN88057.1"/>
    <property type="molecule type" value="Genomic_DNA"/>
</dbReference>
<comment type="caution">
    <text evidence="1">The sequence shown here is derived from an EMBL/GenBank/DDBJ whole genome shotgun (WGS) entry which is preliminary data.</text>
</comment>
<gene>
    <name evidence="1" type="ORF">Tcan_08917</name>
</gene>
<dbReference type="AlphaFoldDB" id="A0A0B2W374"/>
<sequence>MDWILCPGSLRSAETWGQFEKVSRGIFEINKRTKGNTLPSLCKMKPCEYPGALFRTTRLAIIAKRMKDSKREAIRQISWGDKVVPRMKTHNADFWRETHVWRTTTTHAPCFVINLARDDDY</sequence>
<dbReference type="Proteomes" id="UP000031036">
    <property type="component" value="Unassembled WGS sequence"/>
</dbReference>
<evidence type="ECO:0000313" key="2">
    <source>
        <dbReference type="Proteomes" id="UP000031036"/>
    </source>
</evidence>
<accession>A0A0B2W374</accession>
<keyword evidence="2" id="KW-1185">Reference proteome</keyword>
<organism evidence="1 2">
    <name type="scientific">Toxocara canis</name>
    <name type="common">Canine roundworm</name>
    <dbReference type="NCBI Taxonomy" id="6265"/>
    <lineage>
        <taxon>Eukaryota</taxon>
        <taxon>Metazoa</taxon>
        <taxon>Ecdysozoa</taxon>
        <taxon>Nematoda</taxon>
        <taxon>Chromadorea</taxon>
        <taxon>Rhabditida</taxon>
        <taxon>Spirurina</taxon>
        <taxon>Ascaridomorpha</taxon>
        <taxon>Ascaridoidea</taxon>
        <taxon>Toxocaridae</taxon>
        <taxon>Toxocara</taxon>
    </lineage>
</organism>
<evidence type="ECO:0000313" key="1">
    <source>
        <dbReference type="EMBL" id="KHN88057.1"/>
    </source>
</evidence>
<protein>
    <submittedName>
        <fullName evidence="1">Uncharacterized protein</fullName>
    </submittedName>
</protein>
<name>A0A0B2W374_TOXCA</name>
<proteinExistence type="predicted"/>
<reference evidence="1 2" key="1">
    <citation type="submission" date="2014-11" db="EMBL/GenBank/DDBJ databases">
        <title>Genetic blueprint of the zoonotic pathogen Toxocara canis.</title>
        <authorList>
            <person name="Zhu X.-Q."/>
            <person name="Korhonen P.K."/>
            <person name="Cai H."/>
            <person name="Young N.D."/>
            <person name="Nejsum P."/>
            <person name="von Samson-Himmelstjerna G."/>
            <person name="Boag P.R."/>
            <person name="Tan P."/>
            <person name="Li Q."/>
            <person name="Min J."/>
            <person name="Yang Y."/>
            <person name="Wang X."/>
            <person name="Fang X."/>
            <person name="Hall R.S."/>
            <person name="Hofmann A."/>
            <person name="Sternberg P.W."/>
            <person name="Jex A.R."/>
            <person name="Gasser R.B."/>
        </authorList>
    </citation>
    <scope>NUCLEOTIDE SEQUENCE [LARGE SCALE GENOMIC DNA]</scope>
    <source>
        <strain evidence="1">PN_DK_2014</strain>
    </source>
</reference>